<keyword evidence="1" id="KW-0732">Signal</keyword>
<dbReference type="CDD" id="cd01822">
    <property type="entry name" value="Lysophospholipase_L1_like"/>
    <property type="match status" value="1"/>
</dbReference>
<dbReference type="Proteomes" id="UP000320547">
    <property type="component" value="Unassembled WGS sequence"/>
</dbReference>
<dbReference type="PROSITE" id="PS51257">
    <property type="entry name" value="PROKAR_LIPOPROTEIN"/>
    <property type="match status" value="1"/>
</dbReference>
<evidence type="ECO:0000313" key="4">
    <source>
        <dbReference type="Proteomes" id="UP000320547"/>
    </source>
</evidence>
<dbReference type="InterPro" id="IPR013830">
    <property type="entry name" value="SGNH_hydro"/>
</dbReference>
<dbReference type="PANTHER" id="PTHR30383">
    <property type="entry name" value="THIOESTERASE 1/PROTEASE 1/LYSOPHOSPHOLIPASE L1"/>
    <property type="match status" value="1"/>
</dbReference>
<evidence type="ECO:0000313" key="3">
    <source>
        <dbReference type="EMBL" id="TWJ06918.1"/>
    </source>
</evidence>
<reference evidence="3 4" key="1">
    <citation type="submission" date="2019-07" db="EMBL/GenBank/DDBJ databases">
        <title>Genomic Encyclopedia of Archaeal and Bacterial Type Strains, Phase II (KMG-II): from individual species to whole genera.</title>
        <authorList>
            <person name="Goeker M."/>
        </authorList>
    </citation>
    <scope>NUCLEOTIDE SEQUENCE [LARGE SCALE GENOMIC DNA]</scope>
    <source>
        <strain evidence="3 4">ATCC BAA-2084</strain>
    </source>
</reference>
<accession>A0A562UMT3</accession>
<dbReference type="OrthoDB" id="9786188at2"/>
<sequence length="234" mass="25181">MQKGVWSIIFALSLAACGGNAPAEEAADTGSDINAAEAPLVPVMGPQRDILAFGNSLFAGYNVDKEDSYPAKLQNALRANGVNARVSNAGISGDTSAAGLQRFAFTLNAQDYEPDLVIIELGGNDLLRGLSPDQTRANIAAMIEEAQKRGIRVLLMGMRAPPNYGPEYQAEFDALYSDLAREYGTALIPFWLESIYQDPTLFQSDRIHPTEIGIETLVSATVDEVRSALPEEQS</sequence>
<dbReference type="InterPro" id="IPR051532">
    <property type="entry name" value="Ester_Hydrolysis_Enzymes"/>
</dbReference>
<comment type="caution">
    <text evidence="3">The sequence shown here is derived from an EMBL/GenBank/DDBJ whole genome shotgun (WGS) entry which is preliminary data.</text>
</comment>
<keyword evidence="4" id="KW-1185">Reference proteome</keyword>
<feature type="domain" description="SGNH hydrolase-type esterase" evidence="2">
    <location>
        <begin position="52"/>
        <end position="213"/>
    </location>
</feature>
<feature type="chain" id="PRO_5021724844" evidence="1">
    <location>
        <begin position="24"/>
        <end position="234"/>
    </location>
</feature>
<dbReference type="SUPFAM" id="SSF52266">
    <property type="entry name" value="SGNH hydrolase"/>
    <property type="match status" value="1"/>
</dbReference>
<proteinExistence type="predicted"/>
<dbReference type="Pfam" id="PF13472">
    <property type="entry name" value="Lipase_GDSL_2"/>
    <property type="match status" value="1"/>
</dbReference>
<protein>
    <submittedName>
        <fullName evidence="3">Acyl-CoA thioesterase-1</fullName>
    </submittedName>
</protein>
<dbReference type="Gene3D" id="3.40.50.1110">
    <property type="entry name" value="SGNH hydrolase"/>
    <property type="match status" value="1"/>
</dbReference>
<evidence type="ECO:0000256" key="1">
    <source>
        <dbReference type="SAM" id="SignalP"/>
    </source>
</evidence>
<name>A0A562UMT3_9SPHN</name>
<organism evidence="3 4">
    <name type="scientific">Altererythrobacter ishigakiensis</name>
    <dbReference type="NCBI Taxonomy" id="476157"/>
    <lineage>
        <taxon>Bacteria</taxon>
        <taxon>Pseudomonadati</taxon>
        <taxon>Pseudomonadota</taxon>
        <taxon>Alphaproteobacteria</taxon>
        <taxon>Sphingomonadales</taxon>
        <taxon>Erythrobacteraceae</taxon>
        <taxon>Altererythrobacter</taxon>
    </lineage>
</organism>
<dbReference type="GO" id="GO:0004622">
    <property type="term" value="F:phosphatidylcholine lysophospholipase activity"/>
    <property type="evidence" value="ECO:0007669"/>
    <property type="project" value="TreeGrafter"/>
</dbReference>
<dbReference type="STRING" id="476157.GCA_001663155_01138"/>
<gene>
    <name evidence="3" type="ORF">JN10_2462</name>
</gene>
<dbReference type="RefSeq" id="WP_067598468.1">
    <property type="nucleotide sequence ID" value="NZ_CP015963.1"/>
</dbReference>
<dbReference type="PANTHER" id="PTHR30383:SF24">
    <property type="entry name" value="THIOESTERASE 1_PROTEASE 1_LYSOPHOSPHOLIPASE L1"/>
    <property type="match status" value="1"/>
</dbReference>
<dbReference type="AlphaFoldDB" id="A0A562UMT3"/>
<feature type="signal peptide" evidence="1">
    <location>
        <begin position="1"/>
        <end position="23"/>
    </location>
</feature>
<dbReference type="InterPro" id="IPR036514">
    <property type="entry name" value="SGNH_hydro_sf"/>
</dbReference>
<dbReference type="EMBL" id="VLLK01000002">
    <property type="protein sequence ID" value="TWJ06918.1"/>
    <property type="molecule type" value="Genomic_DNA"/>
</dbReference>
<evidence type="ECO:0000259" key="2">
    <source>
        <dbReference type="Pfam" id="PF13472"/>
    </source>
</evidence>